<dbReference type="InterPro" id="IPR017896">
    <property type="entry name" value="4Fe4S_Fe-S-bd"/>
</dbReference>
<proteinExistence type="predicted"/>
<dbReference type="InterPro" id="IPR014259">
    <property type="entry name" value="Sulphite_reductase_A"/>
</dbReference>
<dbReference type="Pfam" id="PF17179">
    <property type="entry name" value="Fer4_22"/>
    <property type="match status" value="1"/>
</dbReference>
<dbReference type="RefSeq" id="WP_148138083.1">
    <property type="nucleotide sequence ID" value="NZ_CP017634.1"/>
</dbReference>
<dbReference type="PANTHER" id="PTHR40447:SF1">
    <property type="entry name" value="ANAEROBIC SULFITE REDUCTASE SUBUNIT A"/>
    <property type="match status" value="1"/>
</dbReference>
<keyword evidence="6" id="KW-1185">Reference proteome</keyword>
<dbReference type="GO" id="GO:0051536">
    <property type="term" value="F:iron-sulfur cluster binding"/>
    <property type="evidence" value="ECO:0007669"/>
    <property type="project" value="UniProtKB-KW"/>
</dbReference>
<evidence type="ECO:0000256" key="2">
    <source>
        <dbReference type="ARBA" id="ARBA00023004"/>
    </source>
</evidence>
<dbReference type="KEGG" id="fwa:DCMF_25800"/>
<dbReference type="NCBIfam" id="TIGR02910">
    <property type="entry name" value="sulfite_red_A"/>
    <property type="match status" value="1"/>
</dbReference>
<dbReference type="GO" id="GO:0046872">
    <property type="term" value="F:metal ion binding"/>
    <property type="evidence" value="ECO:0007669"/>
    <property type="project" value="UniProtKB-KW"/>
</dbReference>
<organism evidence="5 6">
    <name type="scientific">Formimonas warabiya</name>
    <dbReference type="NCBI Taxonomy" id="1761012"/>
    <lineage>
        <taxon>Bacteria</taxon>
        <taxon>Bacillati</taxon>
        <taxon>Bacillota</taxon>
        <taxon>Clostridia</taxon>
        <taxon>Eubacteriales</taxon>
        <taxon>Peptococcaceae</taxon>
        <taxon>Candidatus Formimonas</taxon>
    </lineage>
</organism>
<reference evidence="5 6" key="1">
    <citation type="submission" date="2016-10" db="EMBL/GenBank/DDBJ databases">
        <title>Complete Genome Sequence of Peptococcaceae strain DCMF.</title>
        <authorList>
            <person name="Edwards R.J."/>
            <person name="Holland S.I."/>
            <person name="Deshpande N.P."/>
            <person name="Wong Y.K."/>
            <person name="Ertan H."/>
            <person name="Manefield M."/>
            <person name="Russell T.L."/>
            <person name="Lee M.J."/>
        </authorList>
    </citation>
    <scope>NUCLEOTIDE SEQUENCE [LARGE SCALE GENOMIC DNA]</scope>
    <source>
        <strain evidence="5 6">DCMF</strain>
    </source>
</reference>
<evidence type="ECO:0000313" key="5">
    <source>
        <dbReference type="EMBL" id="ATW28908.1"/>
    </source>
</evidence>
<gene>
    <name evidence="5" type="ORF">DCMF_25800</name>
</gene>
<keyword evidence="1" id="KW-0479">Metal-binding</keyword>
<evidence type="ECO:0000259" key="4">
    <source>
        <dbReference type="PROSITE" id="PS51379"/>
    </source>
</evidence>
<protein>
    <submittedName>
        <fullName evidence="5">Anaerobic sulfite reductase subunit A</fullName>
    </submittedName>
</protein>
<dbReference type="PROSITE" id="PS00198">
    <property type="entry name" value="4FE4S_FER_1"/>
    <property type="match status" value="2"/>
</dbReference>
<dbReference type="EMBL" id="CP017634">
    <property type="protein sequence ID" value="ATW28908.1"/>
    <property type="molecule type" value="Genomic_DNA"/>
</dbReference>
<evidence type="ECO:0000256" key="3">
    <source>
        <dbReference type="ARBA" id="ARBA00023014"/>
    </source>
</evidence>
<keyword evidence="2" id="KW-0408">Iron</keyword>
<dbReference type="SUPFAM" id="SSF46548">
    <property type="entry name" value="alpha-helical ferredoxin"/>
    <property type="match status" value="1"/>
</dbReference>
<accession>A0A3G1L2N6</accession>
<feature type="domain" description="4Fe-4S ferredoxin-type" evidence="4">
    <location>
        <begin position="299"/>
        <end position="327"/>
    </location>
</feature>
<sequence length="342" mass="39620">MGVKLNPTEFNTIAQVLKDKYRLYGPIRRKGLGAFSDTDLITYGEISCLEDMVWEEKTRFSPKEIIHPITQTLFYFTQDEVMEPKIDEKEMILFLRPCDANAVLKLDHILIHNGSCADSYYMQLREKVKFFVVECLTGFETCSCVSVGSHQFLNYDVFLRLAKEEIVCDVKSQEFTALFGRGEIVDYQPQFIHENSMKVRLPSIEALNKHQADLFHHPFWEDYDQRCIGCGRCNFSCPTCTCFTMKDIFYQDNPECGERRRVWASCMVDGYTEMAGGHAYRKSFGQRMRFKTMHKIFDYPKRFGTPMCVGCGRCDDVCPEYISFRTAVNKVSHLLGGESNEK</sequence>
<dbReference type="InterPro" id="IPR017900">
    <property type="entry name" value="4Fe4S_Fe_S_CS"/>
</dbReference>
<dbReference type="AlphaFoldDB" id="A0A3G1L2N6"/>
<evidence type="ECO:0000256" key="1">
    <source>
        <dbReference type="ARBA" id="ARBA00022723"/>
    </source>
</evidence>
<dbReference type="PROSITE" id="PS51379">
    <property type="entry name" value="4FE4S_FER_2"/>
    <property type="match status" value="2"/>
</dbReference>
<dbReference type="Proteomes" id="UP000323521">
    <property type="component" value="Chromosome"/>
</dbReference>
<dbReference type="PANTHER" id="PTHR40447">
    <property type="entry name" value="ANAEROBIC SULFITE REDUCTASE SUBUNIT A"/>
    <property type="match status" value="1"/>
</dbReference>
<evidence type="ECO:0000313" key="6">
    <source>
        <dbReference type="Proteomes" id="UP000323521"/>
    </source>
</evidence>
<feature type="domain" description="4Fe-4S ferredoxin-type" evidence="4">
    <location>
        <begin position="216"/>
        <end position="248"/>
    </location>
</feature>
<name>A0A3G1L2N6_FORW1</name>
<dbReference type="OrthoDB" id="9796486at2"/>
<keyword evidence="3" id="KW-0411">Iron-sulfur</keyword>